<gene>
    <name evidence="2" type="ORF">Pme01_42650</name>
</gene>
<protein>
    <submittedName>
        <fullName evidence="2">Uncharacterized protein</fullName>
    </submittedName>
</protein>
<name>A0A8J3TDB0_9ACTN</name>
<dbReference type="AlphaFoldDB" id="A0A8J3TDB0"/>
<sequence length="81" mass="8605">MAGESNATTASAQAASRQRARGARAPGPKLTPKEARRKTPGPKLALSRDRYSRLRTMSSNTMNVRGHGTSDDNLAVLAGRV</sequence>
<feature type="compositionally biased region" description="Low complexity" evidence="1">
    <location>
        <begin position="7"/>
        <end position="28"/>
    </location>
</feature>
<organism evidence="2 3">
    <name type="scientific">Planosporangium mesophilum</name>
    <dbReference type="NCBI Taxonomy" id="689768"/>
    <lineage>
        <taxon>Bacteria</taxon>
        <taxon>Bacillati</taxon>
        <taxon>Actinomycetota</taxon>
        <taxon>Actinomycetes</taxon>
        <taxon>Micromonosporales</taxon>
        <taxon>Micromonosporaceae</taxon>
        <taxon>Planosporangium</taxon>
    </lineage>
</organism>
<accession>A0A8J3TDB0</accession>
<evidence type="ECO:0000313" key="3">
    <source>
        <dbReference type="Proteomes" id="UP000599074"/>
    </source>
</evidence>
<comment type="caution">
    <text evidence="2">The sequence shown here is derived from an EMBL/GenBank/DDBJ whole genome shotgun (WGS) entry which is preliminary data.</text>
</comment>
<evidence type="ECO:0000313" key="2">
    <source>
        <dbReference type="EMBL" id="GII24668.1"/>
    </source>
</evidence>
<keyword evidence="3" id="KW-1185">Reference proteome</keyword>
<dbReference type="Proteomes" id="UP000599074">
    <property type="component" value="Unassembled WGS sequence"/>
</dbReference>
<reference evidence="2" key="1">
    <citation type="submission" date="2021-01" db="EMBL/GenBank/DDBJ databases">
        <title>Whole genome shotgun sequence of Planosporangium mesophilum NBRC 109066.</title>
        <authorList>
            <person name="Komaki H."/>
            <person name="Tamura T."/>
        </authorList>
    </citation>
    <scope>NUCLEOTIDE SEQUENCE</scope>
    <source>
        <strain evidence="2">NBRC 109066</strain>
    </source>
</reference>
<feature type="region of interest" description="Disordered" evidence="1">
    <location>
        <begin position="1"/>
        <end position="81"/>
    </location>
</feature>
<dbReference type="EMBL" id="BOON01000040">
    <property type="protein sequence ID" value="GII24668.1"/>
    <property type="molecule type" value="Genomic_DNA"/>
</dbReference>
<proteinExistence type="predicted"/>
<evidence type="ECO:0000256" key="1">
    <source>
        <dbReference type="SAM" id="MobiDB-lite"/>
    </source>
</evidence>